<evidence type="ECO:0000256" key="1">
    <source>
        <dbReference type="SAM" id="MobiDB-lite"/>
    </source>
</evidence>
<dbReference type="Proteomes" id="UP000245783">
    <property type="component" value="Unassembled WGS sequence"/>
</dbReference>
<name>A0A316VYF8_9BASI</name>
<feature type="compositionally biased region" description="Low complexity" evidence="1">
    <location>
        <begin position="58"/>
        <end position="71"/>
    </location>
</feature>
<gene>
    <name evidence="2" type="ORF">IE81DRAFT_324573</name>
</gene>
<dbReference type="InParanoid" id="A0A316VYF8"/>
<reference evidence="2 3" key="1">
    <citation type="journal article" date="2018" name="Mol. Biol. Evol.">
        <title>Broad Genomic Sampling Reveals a Smut Pathogenic Ancestry of the Fungal Clade Ustilaginomycotina.</title>
        <authorList>
            <person name="Kijpornyongpan T."/>
            <person name="Mondo S.J."/>
            <person name="Barry K."/>
            <person name="Sandor L."/>
            <person name="Lee J."/>
            <person name="Lipzen A."/>
            <person name="Pangilinan J."/>
            <person name="LaButti K."/>
            <person name="Hainaut M."/>
            <person name="Henrissat B."/>
            <person name="Grigoriev I.V."/>
            <person name="Spatafora J.W."/>
            <person name="Aime M.C."/>
        </authorList>
    </citation>
    <scope>NUCLEOTIDE SEQUENCE [LARGE SCALE GENOMIC DNA]</scope>
    <source>
        <strain evidence="2 3">MCA 4658</strain>
    </source>
</reference>
<dbReference type="RefSeq" id="XP_025368593.1">
    <property type="nucleotide sequence ID" value="XM_025514268.1"/>
</dbReference>
<keyword evidence="3" id="KW-1185">Reference proteome</keyword>
<protein>
    <submittedName>
        <fullName evidence="2">Uncharacterized protein</fullName>
    </submittedName>
</protein>
<dbReference type="EMBL" id="KZ819393">
    <property type="protein sequence ID" value="PWN41433.1"/>
    <property type="molecule type" value="Genomic_DNA"/>
</dbReference>
<proteinExistence type="predicted"/>
<evidence type="ECO:0000313" key="3">
    <source>
        <dbReference type="Proteomes" id="UP000245783"/>
    </source>
</evidence>
<accession>A0A316VYF8</accession>
<organism evidence="2 3">
    <name type="scientific">Ceraceosorus guamensis</name>
    <dbReference type="NCBI Taxonomy" id="1522189"/>
    <lineage>
        <taxon>Eukaryota</taxon>
        <taxon>Fungi</taxon>
        <taxon>Dikarya</taxon>
        <taxon>Basidiomycota</taxon>
        <taxon>Ustilaginomycotina</taxon>
        <taxon>Exobasidiomycetes</taxon>
        <taxon>Ceraceosorales</taxon>
        <taxon>Ceraceosoraceae</taxon>
        <taxon>Ceraceosorus</taxon>
    </lineage>
</organism>
<dbReference type="GeneID" id="37036138"/>
<dbReference type="AlphaFoldDB" id="A0A316VYF8"/>
<feature type="region of interest" description="Disordered" evidence="1">
    <location>
        <begin position="16"/>
        <end position="71"/>
    </location>
</feature>
<sequence>MMMMISTSVQSHLCAPPPLAPLKLHAEAPPPPPESLPHFSLPLPRDIKLTRPASPKDASTPSSALLSPTSV</sequence>
<evidence type="ECO:0000313" key="2">
    <source>
        <dbReference type="EMBL" id="PWN41433.1"/>
    </source>
</evidence>